<dbReference type="SMART" id="SM00044">
    <property type="entry name" value="CYCc"/>
    <property type="match status" value="1"/>
</dbReference>
<evidence type="ECO:0000259" key="1">
    <source>
        <dbReference type="PROSITE" id="PS50125"/>
    </source>
</evidence>
<feature type="domain" description="Guanylate cyclase" evidence="1">
    <location>
        <begin position="225"/>
        <end position="354"/>
    </location>
</feature>
<dbReference type="RefSeq" id="WP_115934402.1">
    <property type="nucleotide sequence ID" value="NZ_QRDW01000001.1"/>
</dbReference>
<reference evidence="2 3" key="1">
    <citation type="submission" date="2018-07" db="EMBL/GenBank/DDBJ databases">
        <title>Genomic Encyclopedia of Type Strains, Phase III (KMG-III): the genomes of soil and plant-associated and newly described type strains.</title>
        <authorList>
            <person name="Whitman W."/>
        </authorList>
    </citation>
    <scope>NUCLEOTIDE SEQUENCE [LARGE SCALE GENOMIC DNA]</scope>
    <source>
        <strain evidence="2 3">CECT 8488</strain>
    </source>
</reference>
<dbReference type="GO" id="GO:0035556">
    <property type="term" value="P:intracellular signal transduction"/>
    <property type="evidence" value="ECO:0007669"/>
    <property type="project" value="InterPro"/>
</dbReference>
<dbReference type="CDD" id="cd07302">
    <property type="entry name" value="CHD"/>
    <property type="match status" value="1"/>
</dbReference>
<dbReference type="PROSITE" id="PS50125">
    <property type="entry name" value="GUANYLATE_CYCLASE_2"/>
    <property type="match status" value="1"/>
</dbReference>
<dbReference type="AlphaFoldDB" id="A0A3D9HUQ6"/>
<proteinExistence type="predicted"/>
<comment type="caution">
    <text evidence="2">The sequence shown here is derived from an EMBL/GenBank/DDBJ whole genome shotgun (WGS) entry which is preliminary data.</text>
</comment>
<sequence length="400" mass="44830">MNKQADCRGDFVQDISDQVIAWALEGTSVERLLKGFCAKMRKAGFPLWRAHMACSWLHPMFQAISFTWHSDTGRVELVRHLHSEKDDEEWLRSPLKAMIDNGENELRAHLETGEGCNQYPVFQSFRERGATDYFGMMVSFGKMDEAKDNLDGFISSWATDREGGFTEDEINALRRLFPRLALGVKSIIREQTARNVLSAYLGPYAGQKVLEGQIKRGDGERIRAIIWYNDLRSSTRLADQMPPEEFLALLNRYFEMTAGIVMDHGGEVLRFVGDAVLAIFAIEGPGGAERAARMALAAAKSSLKLLEEDEAQEDGIQFGIGLHVGEVMYGNIGVPERLEFSVIGPAANEAARMEAATKTFGERMLVSEAFSELTPREHWRALGAHRFDGVSREINLFTLN</sequence>
<accession>A0A3D9HUQ6</accession>
<dbReference type="EMBL" id="QRDW01000001">
    <property type="protein sequence ID" value="RED53244.1"/>
    <property type="molecule type" value="Genomic_DNA"/>
</dbReference>
<dbReference type="GO" id="GO:0004016">
    <property type="term" value="F:adenylate cyclase activity"/>
    <property type="evidence" value="ECO:0007669"/>
    <property type="project" value="UniProtKB-ARBA"/>
</dbReference>
<dbReference type="Pfam" id="PF00211">
    <property type="entry name" value="Guanylate_cyc"/>
    <property type="match status" value="1"/>
</dbReference>
<keyword evidence="3" id="KW-1185">Reference proteome</keyword>
<dbReference type="SUPFAM" id="SSF55073">
    <property type="entry name" value="Nucleotide cyclase"/>
    <property type="match status" value="1"/>
</dbReference>
<gene>
    <name evidence="2" type="ORF">DFP90_10126</name>
</gene>
<dbReference type="PANTHER" id="PTHR43081:SF11">
    <property type="entry name" value="BLR2264 PROTEIN"/>
    <property type="match status" value="1"/>
</dbReference>
<dbReference type="OrthoDB" id="9762462at2"/>
<dbReference type="Gene3D" id="3.30.70.1230">
    <property type="entry name" value="Nucleotide cyclase"/>
    <property type="match status" value="1"/>
</dbReference>
<dbReference type="Proteomes" id="UP000256845">
    <property type="component" value="Unassembled WGS sequence"/>
</dbReference>
<evidence type="ECO:0000313" key="2">
    <source>
        <dbReference type="EMBL" id="RED53244.1"/>
    </source>
</evidence>
<dbReference type="InterPro" id="IPR029787">
    <property type="entry name" value="Nucleotide_cyclase"/>
</dbReference>
<dbReference type="PANTHER" id="PTHR43081">
    <property type="entry name" value="ADENYLATE CYCLASE, TERMINAL-DIFFERENTIATION SPECIFIC-RELATED"/>
    <property type="match status" value="1"/>
</dbReference>
<dbReference type="GO" id="GO:0006171">
    <property type="term" value="P:cAMP biosynthetic process"/>
    <property type="evidence" value="ECO:0007669"/>
    <property type="project" value="TreeGrafter"/>
</dbReference>
<name>A0A3D9HUQ6_9PROT</name>
<dbReference type="InterPro" id="IPR050697">
    <property type="entry name" value="Adenylyl/Guanylyl_Cyclase_3/4"/>
</dbReference>
<dbReference type="InterPro" id="IPR001054">
    <property type="entry name" value="A/G_cyclase"/>
</dbReference>
<evidence type="ECO:0000313" key="3">
    <source>
        <dbReference type="Proteomes" id="UP000256845"/>
    </source>
</evidence>
<protein>
    <submittedName>
        <fullName evidence="2">Adenylate cyclase</fullName>
    </submittedName>
</protein>
<organism evidence="2 3">
    <name type="scientific">Aestuariispira insulae</name>
    <dbReference type="NCBI Taxonomy" id="1461337"/>
    <lineage>
        <taxon>Bacteria</taxon>
        <taxon>Pseudomonadati</taxon>
        <taxon>Pseudomonadota</taxon>
        <taxon>Alphaproteobacteria</taxon>
        <taxon>Rhodospirillales</taxon>
        <taxon>Kiloniellaceae</taxon>
        <taxon>Aestuariispira</taxon>
    </lineage>
</organism>